<dbReference type="HAMAP" id="MF_00434">
    <property type="entry name" value="Pterin_4_alpha"/>
    <property type="match status" value="1"/>
</dbReference>
<name>A0A1F5PKY8_9BACT</name>
<comment type="similarity">
    <text evidence="2 4">Belongs to the pterin-4-alpha-carbinolamine dehydratase family.</text>
</comment>
<dbReference type="Gene3D" id="3.30.1360.20">
    <property type="entry name" value="Transcriptional coactivator/pterin dehydratase"/>
    <property type="match status" value="1"/>
</dbReference>
<reference evidence="5 6" key="1">
    <citation type="journal article" date="2016" name="Nat. Commun.">
        <title>Thousands of microbial genomes shed light on interconnected biogeochemical processes in an aquifer system.</title>
        <authorList>
            <person name="Anantharaman K."/>
            <person name="Brown C.T."/>
            <person name="Hug L.A."/>
            <person name="Sharon I."/>
            <person name="Castelle C.J."/>
            <person name="Probst A.J."/>
            <person name="Thomas B.C."/>
            <person name="Singh A."/>
            <person name="Wilkins M.J."/>
            <person name="Karaoz U."/>
            <person name="Brodie E.L."/>
            <person name="Williams K.H."/>
            <person name="Hubbard S.S."/>
            <person name="Banfield J.F."/>
        </authorList>
    </citation>
    <scope>NUCLEOTIDE SEQUENCE [LARGE SCALE GENOMIC DNA]</scope>
</reference>
<comment type="catalytic activity">
    <reaction evidence="1 4">
        <text>(4aS,6R)-4a-hydroxy-L-erythro-5,6,7,8-tetrahydrobiopterin = (6R)-L-erythro-6,7-dihydrobiopterin + H2O</text>
        <dbReference type="Rhea" id="RHEA:11920"/>
        <dbReference type="ChEBI" id="CHEBI:15377"/>
        <dbReference type="ChEBI" id="CHEBI:15642"/>
        <dbReference type="ChEBI" id="CHEBI:43120"/>
        <dbReference type="EC" id="4.2.1.96"/>
    </reaction>
</comment>
<dbReference type="PANTHER" id="PTHR12599">
    <property type="entry name" value="PTERIN-4-ALPHA-CARBINOLAMINE DEHYDRATASE"/>
    <property type="match status" value="1"/>
</dbReference>
<dbReference type="Proteomes" id="UP000177682">
    <property type="component" value="Unassembled WGS sequence"/>
</dbReference>
<comment type="caution">
    <text evidence="5">The sequence shown here is derived from an EMBL/GenBank/DDBJ whole genome shotgun (WGS) entry which is preliminary data.</text>
</comment>
<proteinExistence type="inferred from homology"/>
<dbReference type="GO" id="GO:0008124">
    <property type="term" value="F:4-alpha-hydroxytetrahydrobiopterin dehydratase activity"/>
    <property type="evidence" value="ECO:0007669"/>
    <property type="project" value="UniProtKB-UniRule"/>
</dbReference>
<evidence type="ECO:0000256" key="3">
    <source>
        <dbReference type="ARBA" id="ARBA00023239"/>
    </source>
</evidence>
<dbReference type="EC" id="4.2.1.96" evidence="4"/>
<dbReference type="CDD" id="cd00913">
    <property type="entry name" value="PCD_DCoH_subfamily_a"/>
    <property type="match status" value="1"/>
</dbReference>
<dbReference type="NCBIfam" id="NF002017">
    <property type="entry name" value="PRK00823.1-2"/>
    <property type="match status" value="1"/>
</dbReference>
<dbReference type="InterPro" id="IPR036428">
    <property type="entry name" value="PCD_sf"/>
</dbReference>
<gene>
    <name evidence="5" type="ORF">A3E29_02130</name>
</gene>
<evidence type="ECO:0000313" key="6">
    <source>
        <dbReference type="Proteomes" id="UP000177682"/>
    </source>
</evidence>
<evidence type="ECO:0000256" key="1">
    <source>
        <dbReference type="ARBA" id="ARBA00001554"/>
    </source>
</evidence>
<evidence type="ECO:0000256" key="2">
    <source>
        <dbReference type="ARBA" id="ARBA00006472"/>
    </source>
</evidence>
<evidence type="ECO:0000313" key="5">
    <source>
        <dbReference type="EMBL" id="OGE90571.1"/>
    </source>
</evidence>
<protein>
    <recommendedName>
        <fullName evidence="4">Putative pterin-4-alpha-carbinolamine dehydratase</fullName>
        <shortName evidence="4">PHS</shortName>
        <ecNumber evidence="4">4.2.1.96</ecNumber>
    </recommendedName>
    <alternativeName>
        <fullName evidence="4">4-alpha-hydroxy-tetrahydropterin dehydratase</fullName>
    </alternativeName>
    <alternativeName>
        <fullName evidence="4">Pterin carbinolamine dehydratase</fullName>
        <shortName evidence="4">PCD</shortName>
    </alternativeName>
</protein>
<dbReference type="AlphaFoldDB" id="A0A1F5PKY8"/>
<dbReference type="SUPFAM" id="SSF55248">
    <property type="entry name" value="PCD-like"/>
    <property type="match status" value="1"/>
</dbReference>
<dbReference type="GO" id="GO:0006729">
    <property type="term" value="P:tetrahydrobiopterin biosynthetic process"/>
    <property type="evidence" value="ECO:0007669"/>
    <property type="project" value="InterPro"/>
</dbReference>
<accession>A0A1F5PKY8</accession>
<evidence type="ECO:0000256" key="4">
    <source>
        <dbReference type="HAMAP-Rule" id="MF_00434"/>
    </source>
</evidence>
<sequence>MKLAQKRCIPCEGGIPPFGKKQIAKYLPQLPKGWSVIDDKKLRKRFQFKNFVDTMGFVNKIALIAQAEDHHPDMQISYSKVAVELWTHANDGLTENDFILAAKIDQLNV</sequence>
<dbReference type="PANTHER" id="PTHR12599:SF0">
    <property type="entry name" value="PTERIN-4-ALPHA-CARBINOLAMINE DEHYDRATASE"/>
    <property type="match status" value="1"/>
</dbReference>
<dbReference type="EMBL" id="MFEY01000005">
    <property type="protein sequence ID" value="OGE90571.1"/>
    <property type="molecule type" value="Genomic_DNA"/>
</dbReference>
<dbReference type="InterPro" id="IPR001533">
    <property type="entry name" value="Pterin_deHydtase"/>
</dbReference>
<keyword evidence="3 4" id="KW-0456">Lyase</keyword>
<organism evidence="5 6">
    <name type="scientific">Candidatus Doudnabacteria bacterium RIFCSPHIGHO2_12_FULL_48_16</name>
    <dbReference type="NCBI Taxonomy" id="1817838"/>
    <lineage>
        <taxon>Bacteria</taxon>
        <taxon>Candidatus Doudnaibacteriota</taxon>
    </lineage>
</organism>
<dbReference type="Pfam" id="PF01329">
    <property type="entry name" value="Pterin_4a"/>
    <property type="match status" value="1"/>
</dbReference>